<sequence length="318" mass="35233">MKSSRVCILGGTGFVGRHLLPRFSADGITCIVLSRHPERHPGLRTIPGVELLQGNPFAADDLNRALDGCDAAVNLVGILNETGEADRFERLHLELGDRVVEACRDNGVRRLLHMSALNADETNGPSRYLRTKGEAESRAHTLGGARIQVTSFRPSVIFGPGDHFFNRFARLLQALPGPFPLACPEARFAPVYVGDVVEAMRRTLRRPRERGRHYALCGPRSFTLRELVEYTASQLGLDKRIIGLGDGASRLQARLLGRLPGRPFTLDNYRTLQVDSVCDDNGLLALGITPTDIEAVVPLYLGGRAQRLRYRELRSRHR</sequence>
<dbReference type="PANTHER" id="PTHR12126:SF11">
    <property type="entry name" value="NADH DEHYDROGENASE [UBIQUINONE] 1 ALPHA SUBCOMPLEX SUBUNIT 9, MITOCHONDRIAL"/>
    <property type="match status" value="1"/>
</dbReference>
<dbReference type="CDD" id="cd05271">
    <property type="entry name" value="NDUFA9_like_SDR_a"/>
    <property type="match status" value="1"/>
</dbReference>
<dbReference type="Gene3D" id="3.40.50.720">
    <property type="entry name" value="NAD(P)-binding Rossmann-like Domain"/>
    <property type="match status" value="1"/>
</dbReference>
<feature type="domain" description="NAD-dependent epimerase/dehydratase" evidence="1">
    <location>
        <begin position="6"/>
        <end position="215"/>
    </location>
</feature>
<organism evidence="2">
    <name type="scientific">Sedimenticola thiotaurini</name>
    <dbReference type="NCBI Taxonomy" id="1543721"/>
    <lineage>
        <taxon>Bacteria</taxon>
        <taxon>Pseudomonadati</taxon>
        <taxon>Pseudomonadota</taxon>
        <taxon>Gammaproteobacteria</taxon>
        <taxon>Chromatiales</taxon>
        <taxon>Sedimenticolaceae</taxon>
        <taxon>Sedimenticola</taxon>
    </lineage>
</organism>
<dbReference type="EMBL" id="DRKP01000033">
    <property type="protein sequence ID" value="HEB95325.1"/>
    <property type="molecule type" value="Genomic_DNA"/>
</dbReference>
<dbReference type="SUPFAM" id="SSF51735">
    <property type="entry name" value="NAD(P)-binding Rossmann-fold domains"/>
    <property type="match status" value="1"/>
</dbReference>
<dbReference type="InterPro" id="IPR001509">
    <property type="entry name" value="Epimerase_deHydtase"/>
</dbReference>
<gene>
    <name evidence="2" type="ORF">ENI96_02700</name>
</gene>
<dbReference type="AlphaFoldDB" id="A0A831RLU9"/>
<dbReference type="PANTHER" id="PTHR12126">
    <property type="entry name" value="NADH-UBIQUINONE OXIDOREDUCTASE 39 KDA SUBUNIT-RELATED"/>
    <property type="match status" value="1"/>
</dbReference>
<comment type="caution">
    <text evidence="2">The sequence shown here is derived from an EMBL/GenBank/DDBJ whole genome shotgun (WGS) entry which is preliminary data.</text>
</comment>
<dbReference type="Proteomes" id="UP000886251">
    <property type="component" value="Unassembled WGS sequence"/>
</dbReference>
<evidence type="ECO:0000259" key="1">
    <source>
        <dbReference type="Pfam" id="PF01370"/>
    </source>
</evidence>
<dbReference type="Pfam" id="PF01370">
    <property type="entry name" value="Epimerase"/>
    <property type="match status" value="1"/>
</dbReference>
<dbReference type="GO" id="GO:0044877">
    <property type="term" value="F:protein-containing complex binding"/>
    <property type="evidence" value="ECO:0007669"/>
    <property type="project" value="TreeGrafter"/>
</dbReference>
<protein>
    <submittedName>
        <fullName evidence="2">Complex I NDUFA9 subunit family protein</fullName>
    </submittedName>
</protein>
<reference evidence="2" key="1">
    <citation type="journal article" date="2020" name="mSystems">
        <title>Genome- and Community-Level Interaction Insights into Carbon Utilization and Element Cycling Functions of Hydrothermarchaeota in Hydrothermal Sediment.</title>
        <authorList>
            <person name="Zhou Z."/>
            <person name="Liu Y."/>
            <person name="Xu W."/>
            <person name="Pan J."/>
            <person name="Luo Z.H."/>
            <person name="Li M."/>
        </authorList>
    </citation>
    <scope>NUCLEOTIDE SEQUENCE [LARGE SCALE GENOMIC DNA]</scope>
    <source>
        <strain evidence="2">HyVt-443</strain>
    </source>
</reference>
<accession>A0A831RLU9</accession>
<dbReference type="InterPro" id="IPR036291">
    <property type="entry name" value="NAD(P)-bd_dom_sf"/>
</dbReference>
<dbReference type="InterPro" id="IPR051207">
    <property type="entry name" value="ComplexI_NDUFA9_subunit"/>
</dbReference>
<proteinExistence type="predicted"/>
<evidence type="ECO:0000313" key="2">
    <source>
        <dbReference type="EMBL" id="HEB95325.1"/>
    </source>
</evidence>
<name>A0A831RLU9_9GAMM</name>